<dbReference type="PROSITE" id="PS00027">
    <property type="entry name" value="HOMEOBOX_1"/>
    <property type="match status" value="1"/>
</dbReference>
<dbReference type="PRINTS" id="PR00031">
    <property type="entry name" value="HTHREPRESSR"/>
</dbReference>
<dbReference type="SUPFAM" id="SSF46689">
    <property type="entry name" value="Homeodomain-like"/>
    <property type="match status" value="1"/>
</dbReference>
<dbReference type="AlphaFoldDB" id="A0A9P0FVR2"/>
<dbReference type="Gene3D" id="1.10.10.60">
    <property type="entry name" value="Homeodomain-like"/>
    <property type="match status" value="1"/>
</dbReference>
<dbReference type="InterPro" id="IPR001356">
    <property type="entry name" value="HD"/>
</dbReference>
<dbReference type="PANTHER" id="PTHR24331">
    <property type="entry name" value="DBX"/>
    <property type="match status" value="1"/>
</dbReference>
<feature type="compositionally biased region" description="Basic and acidic residues" evidence="9">
    <location>
        <begin position="326"/>
        <end position="342"/>
    </location>
</feature>
<evidence type="ECO:0000313" key="11">
    <source>
        <dbReference type="EMBL" id="CAH0601946.1"/>
    </source>
</evidence>
<feature type="compositionally biased region" description="Acidic residues" evidence="9">
    <location>
        <begin position="697"/>
        <end position="716"/>
    </location>
</feature>
<accession>A0A9P0FVR2</accession>
<evidence type="ECO:0000313" key="12">
    <source>
        <dbReference type="Proteomes" id="UP001154114"/>
    </source>
</evidence>
<dbReference type="CDD" id="cd00086">
    <property type="entry name" value="homeodomain"/>
    <property type="match status" value="1"/>
</dbReference>
<gene>
    <name evidence="11" type="ORF">CINC_LOCUS9819</name>
</gene>
<dbReference type="Proteomes" id="UP001154114">
    <property type="component" value="Chromosome 30"/>
</dbReference>
<feature type="region of interest" description="Disordered" evidence="9">
    <location>
        <begin position="689"/>
        <end position="716"/>
    </location>
</feature>
<dbReference type="EMBL" id="LR824033">
    <property type="protein sequence ID" value="CAH0601946.1"/>
    <property type="molecule type" value="Genomic_DNA"/>
</dbReference>
<comment type="subcellular location">
    <subcellularLocation>
        <location evidence="1 7 8">Nucleus</location>
    </subcellularLocation>
</comment>
<proteinExistence type="inferred from homology"/>
<evidence type="ECO:0000256" key="9">
    <source>
        <dbReference type="SAM" id="MobiDB-lite"/>
    </source>
</evidence>
<dbReference type="SMART" id="SM00389">
    <property type="entry name" value="HOX"/>
    <property type="match status" value="1"/>
</dbReference>
<evidence type="ECO:0000256" key="3">
    <source>
        <dbReference type="ARBA" id="ARBA00023125"/>
    </source>
</evidence>
<feature type="compositionally biased region" description="Polar residues" evidence="9">
    <location>
        <begin position="629"/>
        <end position="639"/>
    </location>
</feature>
<evidence type="ECO:0000256" key="5">
    <source>
        <dbReference type="ARBA" id="ARBA00023242"/>
    </source>
</evidence>
<dbReference type="InterPro" id="IPR051662">
    <property type="entry name" value="H2.0_Homeobox_NeuralPatt"/>
</dbReference>
<name>A0A9P0FVR2_CHRIL</name>
<dbReference type="PROSITE" id="PS50071">
    <property type="entry name" value="HOMEOBOX_2"/>
    <property type="match status" value="1"/>
</dbReference>
<evidence type="ECO:0000256" key="6">
    <source>
        <dbReference type="ARBA" id="ARBA00038504"/>
    </source>
</evidence>
<keyword evidence="3 7" id="KW-0238">DNA-binding</keyword>
<dbReference type="InterPro" id="IPR000047">
    <property type="entry name" value="HTH_motif"/>
</dbReference>
<dbReference type="Pfam" id="PF00046">
    <property type="entry name" value="Homeodomain"/>
    <property type="match status" value="1"/>
</dbReference>
<dbReference type="PANTHER" id="PTHR24331:SF0">
    <property type="entry name" value="DBX"/>
    <property type="match status" value="1"/>
</dbReference>
<keyword evidence="12" id="KW-1185">Reference proteome</keyword>
<evidence type="ECO:0000256" key="4">
    <source>
        <dbReference type="ARBA" id="ARBA00023155"/>
    </source>
</evidence>
<dbReference type="InterPro" id="IPR017970">
    <property type="entry name" value="Homeobox_CS"/>
</dbReference>
<dbReference type="InterPro" id="IPR009057">
    <property type="entry name" value="Homeodomain-like_sf"/>
</dbReference>
<comment type="similarity">
    <text evidence="6">Belongs to the H2.0 homeobox family.</text>
</comment>
<dbReference type="GO" id="GO:0000981">
    <property type="term" value="F:DNA-binding transcription factor activity, RNA polymerase II-specific"/>
    <property type="evidence" value="ECO:0007669"/>
    <property type="project" value="InterPro"/>
</dbReference>
<keyword evidence="4 7" id="KW-0371">Homeobox</keyword>
<evidence type="ECO:0000256" key="1">
    <source>
        <dbReference type="ARBA" id="ARBA00004123"/>
    </source>
</evidence>
<evidence type="ECO:0000256" key="2">
    <source>
        <dbReference type="ARBA" id="ARBA00022473"/>
    </source>
</evidence>
<sequence length="716" mass="82910">MSALQLQKSHQLEPTDYNHTPISMEQLHQAMQSSVASSIVHNFQLPLSPRQMSSLMLKTNHLPRNLNFNDIPAHLQRNLTMELDLVHNLANELPQNLNRHDDLLTQNLSRNLDLSLVRSLGNDLELQNNLSQLAQNLNENLSADLSRINDLRADIPHDLSHEIDLSHHLNRTTIEQDILAQEDARRTPMVVQMQDQHLLDQRLAPTMGVHERLDQQEHSMLPMPFHIKSEQEDDGYFYDNINPGINVAGLNDLKNGQLKLNAFSKNLDHNIMLKTIQNFCYNKTTAGPFNMTSPFLVDNILHQQKSELHNQYINQQIENYVRQNYERSRENTPDMDENKIAECDEENRQDESIDESKIEDDDSKSRDEDFKNEVYYNNEYYQRTEEGRIEKEVLNVPNLIRRCQSCGSYDCPPFSCKKSGIRRLEELEKRFNLNYQENSGDEADKHEGKGYTDELVRNCADYNEQKKPLLKFSVSAILGEDSLKSNNVSEYRQPIMGSPWPIAKPIASRPIPVQHQHLQHLLAHCHHPYLVRPSQAHTQVFPLPGGFPWAHSSRGKPRRGMMRRAVFSDLQRKGLEKRFQVQKYISKPDRKKLAEKLGLKDSQVKIWFQNRRMKWRNSKERELLASGGSREQTLPNKNNPHPDLSDAEADKQKLSPLPEDQEDLKKVYATTSNEFRGYEDKMAGGQLFSREIPFQNMEEDDFESDASASDEEINVT</sequence>
<evidence type="ECO:0000256" key="7">
    <source>
        <dbReference type="PROSITE-ProRule" id="PRU00108"/>
    </source>
</evidence>
<feature type="DNA-binding region" description="Homeobox" evidence="7">
    <location>
        <begin position="560"/>
        <end position="619"/>
    </location>
</feature>
<feature type="region of interest" description="Disordered" evidence="9">
    <location>
        <begin position="326"/>
        <end position="371"/>
    </location>
</feature>
<protein>
    <recommendedName>
        <fullName evidence="10">Homeobox domain-containing protein</fullName>
    </recommendedName>
</protein>
<feature type="domain" description="Homeobox" evidence="10">
    <location>
        <begin position="558"/>
        <end position="618"/>
    </location>
</feature>
<evidence type="ECO:0000256" key="8">
    <source>
        <dbReference type="RuleBase" id="RU000682"/>
    </source>
</evidence>
<dbReference type="OrthoDB" id="6159439at2759"/>
<evidence type="ECO:0000259" key="10">
    <source>
        <dbReference type="PROSITE" id="PS50071"/>
    </source>
</evidence>
<dbReference type="FunFam" id="1.10.10.60:FF:000177">
    <property type="entry name" value="Homeobox protein DBX1"/>
    <property type="match status" value="1"/>
</dbReference>
<dbReference type="GO" id="GO:0003677">
    <property type="term" value="F:DNA binding"/>
    <property type="evidence" value="ECO:0007669"/>
    <property type="project" value="UniProtKB-UniRule"/>
</dbReference>
<dbReference type="GO" id="GO:0005634">
    <property type="term" value="C:nucleus"/>
    <property type="evidence" value="ECO:0007669"/>
    <property type="project" value="UniProtKB-SubCell"/>
</dbReference>
<keyword evidence="5 7" id="KW-0539">Nucleus</keyword>
<keyword evidence="2" id="KW-0217">Developmental protein</keyword>
<feature type="region of interest" description="Disordered" evidence="9">
    <location>
        <begin position="621"/>
        <end position="668"/>
    </location>
</feature>
<reference evidence="11" key="1">
    <citation type="submission" date="2021-12" db="EMBL/GenBank/DDBJ databases">
        <authorList>
            <person name="King R."/>
        </authorList>
    </citation>
    <scope>NUCLEOTIDE SEQUENCE</scope>
</reference>
<organism evidence="11 12">
    <name type="scientific">Chrysodeixis includens</name>
    <name type="common">Soybean looper</name>
    <name type="synonym">Pseudoplusia includens</name>
    <dbReference type="NCBI Taxonomy" id="689277"/>
    <lineage>
        <taxon>Eukaryota</taxon>
        <taxon>Metazoa</taxon>
        <taxon>Ecdysozoa</taxon>
        <taxon>Arthropoda</taxon>
        <taxon>Hexapoda</taxon>
        <taxon>Insecta</taxon>
        <taxon>Pterygota</taxon>
        <taxon>Neoptera</taxon>
        <taxon>Endopterygota</taxon>
        <taxon>Lepidoptera</taxon>
        <taxon>Glossata</taxon>
        <taxon>Ditrysia</taxon>
        <taxon>Noctuoidea</taxon>
        <taxon>Noctuidae</taxon>
        <taxon>Plusiinae</taxon>
        <taxon>Chrysodeixis</taxon>
    </lineage>
</organism>